<evidence type="ECO:0000256" key="1">
    <source>
        <dbReference type="SAM" id="Phobius"/>
    </source>
</evidence>
<feature type="signal peptide" evidence="2">
    <location>
        <begin position="1"/>
        <end position="21"/>
    </location>
</feature>
<keyword evidence="1" id="KW-0472">Membrane</keyword>
<dbReference type="AlphaFoldDB" id="A0A0G4F6S3"/>
<evidence type="ECO:0000313" key="4">
    <source>
        <dbReference type="Proteomes" id="UP000041254"/>
    </source>
</evidence>
<dbReference type="OrthoDB" id="201162at2759"/>
<dbReference type="VEuPathDB" id="CryptoDB:Vbra_5750"/>
<feature type="transmembrane region" description="Helical" evidence="1">
    <location>
        <begin position="139"/>
        <end position="160"/>
    </location>
</feature>
<gene>
    <name evidence="3" type="ORF">Vbra_5750</name>
</gene>
<dbReference type="Proteomes" id="UP000041254">
    <property type="component" value="Unassembled WGS sequence"/>
</dbReference>
<proteinExistence type="predicted"/>
<dbReference type="OMA" id="HCCDRTI"/>
<reference evidence="3 4" key="1">
    <citation type="submission" date="2014-11" db="EMBL/GenBank/DDBJ databases">
        <authorList>
            <person name="Zhu J."/>
            <person name="Qi W."/>
            <person name="Song R."/>
        </authorList>
    </citation>
    <scope>NUCLEOTIDE SEQUENCE [LARGE SCALE GENOMIC DNA]</scope>
</reference>
<organism evidence="3 4">
    <name type="scientific">Vitrella brassicaformis (strain CCMP3155)</name>
    <dbReference type="NCBI Taxonomy" id="1169540"/>
    <lineage>
        <taxon>Eukaryota</taxon>
        <taxon>Sar</taxon>
        <taxon>Alveolata</taxon>
        <taxon>Colpodellida</taxon>
        <taxon>Vitrellaceae</taxon>
        <taxon>Vitrella</taxon>
    </lineage>
</organism>
<keyword evidence="4" id="KW-1185">Reference proteome</keyword>
<keyword evidence="1" id="KW-0812">Transmembrane</keyword>
<feature type="transmembrane region" description="Helical" evidence="1">
    <location>
        <begin position="172"/>
        <end position="194"/>
    </location>
</feature>
<dbReference type="Pfam" id="PF06549">
    <property type="entry name" value="DUF1118"/>
    <property type="match status" value="1"/>
</dbReference>
<dbReference type="InParanoid" id="A0A0G4F6S3"/>
<keyword evidence="2" id="KW-0732">Signal</keyword>
<evidence type="ECO:0000256" key="2">
    <source>
        <dbReference type="SAM" id="SignalP"/>
    </source>
</evidence>
<dbReference type="EMBL" id="CDMY01000384">
    <property type="protein sequence ID" value="CEM08122.1"/>
    <property type="molecule type" value="Genomic_DNA"/>
</dbReference>
<accession>A0A0G4F6S3</accession>
<feature type="chain" id="PRO_5005188841" evidence="2">
    <location>
        <begin position="22"/>
        <end position="200"/>
    </location>
</feature>
<name>A0A0G4F6S3_VITBC</name>
<protein>
    <submittedName>
        <fullName evidence="3">Uncharacterized protein</fullName>
    </submittedName>
</protein>
<keyword evidence="1" id="KW-1133">Transmembrane helix</keyword>
<sequence>MIFVPAFIVGLAAALLPISHAFTASPVPALLHSRRSVASPATRRQVAADEYEDVVPRVLKRTEELQLLSKLAEAGLLSKAEKAGLTLSQIEPLLKVVDEQYALYGLEEVAPKIVPALPALLEAAPGLLPVASAVLSTPWFVFVLLSIASFAGGVGQLLYLPDDSVTSVALQTFLFVPLAVILPGVALVTAFITARVQSKS</sequence>
<evidence type="ECO:0000313" key="3">
    <source>
        <dbReference type="EMBL" id="CEM08122.1"/>
    </source>
</evidence>
<dbReference type="InterPro" id="IPR009500">
    <property type="entry name" value="DUF1118"/>
</dbReference>